<keyword evidence="6" id="KW-0479">Metal-binding</keyword>
<dbReference type="SMART" id="SM00220">
    <property type="entry name" value="S_TKc"/>
    <property type="match status" value="1"/>
</dbReference>
<feature type="region of interest" description="Disordered" evidence="14">
    <location>
        <begin position="336"/>
        <end position="402"/>
    </location>
</feature>
<dbReference type="CDD" id="cd14081">
    <property type="entry name" value="STKc_BRSK1_2"/>
    <property type="match status" value="1"/>
</dbReference>
<name>A0AAJ7SD92_9ACAR</name>
<dbReference type="PROSITE" id="PS00108">
    <property type="entry name" value="PROTEIN_KINASE_ST"/>
    <property type="match status" value="1"/>
</dbReference>
<evidence type="ECO:0000256" key="6">
    <source>
        <dbReference type="ARBA" id="ARBA00022723"/>
    </source>
</evidence>
<evidence type="ECO:0000313" key="17">
    <source>
        <dbReference type="RefSeq" id="XP_028966484.1"/>
    </source>
</evidence>
<dbReference type="EC" id="2.7.11.1" evidence="3"/>
<evidence type="ECO:0000256" key="3">
    <source>
        <dbReference type="ARBA" id="ARBA00012513"/>
    </source>
</evidence>
<evidence type="ECO:0000256" key="10">
    <source>
        <dbReference type="ARBA" id="ARBA00022842"/>
    </source>
</evidence>
<evidence type="ECO:0000256" key="12">
    <source>
        <dbReference type="ARBA" id="ARBA00047899"/>
    </source>
</evidence>
<dbReference type="GO" id="GO:0005524">
    <property type="term" value="F:ATP binding"/>
    <property type="evidence" value="ECO:0007669"/>
    <property type="project" value="UniProtKB-KW"/>
</dbReference>
<dbReference type="InterPro" id="IPR011009">
    <property type="entry name" value="Kinase-like_dom_sf"/>
</dbReference>
<feature type="region of interest" description="Disordered" evidence="14">
    <location>
        <begin position="593"/>
        <end position="630"/>
    </location>
</feature>
<evidence type="ECO:0000256" key="13">
    <source>
        <dbReference type="ARBA" id="ARBA00048679"/>
    </source>
</evidence>
<evidence type="ECO:0000256" key="1">
    <source>
        <dbReference type="ARBA" id="ARBA00001946"/>
    </source>
</evidence>
<keyword evidence="10" id="KW-0460">Magnesium</keyword>
<dbReference type="GO" id="GO:0005737">
    <property type="term" value="C:cytoplasm"/>
    <property type="evidence" value="ECO:0007669"/>
    <property type="project" value="TreeGrafter"/>
</dbReference>
<dbReference type="Pfam" id="PF00069">
    <property type="entry name" value="Pkinase"/>
    <property type="match status" value="1"/>
</dbReference>
<keyword evidence="5" id="KW-0808">Transferase</keyword>
<dbReference type="GO" id="GO:0046872">
    <property type="term" value="F:metal ion binding"/>
    <property type="evidence" value="ECO:0007669"/>
    <property type="project" value="UniProtKB-KW"/>
</dbReference>
<dbReference type="RefSeq" id="XP_028966484.1">
    <property type="nucleotide sequence ID" value="XM_029110651.1"/>
</dbReference>
<feature type="region of interest" description="Disordered" evidence="14">
    <location>
        <begin position="649"/>
        <end position="691"/>
    </location>
</feature>
<evidence type="ECO:0000256" key="2">
    <source>
        <dbReference type="ARBA" id="ARBA00006234"/>
    </source>
</evidence>
<dbReference type="Gene3D" id="1.10.510.10">
    <property type="entry name" value="Transferase(Phosphotransferase) domain 1"/>
    <property type="match status" value="1"/>
</dbReference>
<keyword evidence="9" id="KW-0067">ATP-binding</keyword>
<evidence type="ECO:0000256" key="9">
    <source>
        <dbReference type="ARBA" id="ARBA00022840"/>
    </source>
</evidence>
<dbReference type="CDD" id="cd14340">
    <property type="entry name" value="UBA_BRSK"/>
    <property type="match status" value="1"/>
</dbReference>
<evidence type="ECO:0000259" key="15">
    <source>
        <dbReference type="PROSITE" id="PS50011"/>
    </source>
</evidence>
<comment type="catalytic activity">
    <reaction evidence="13">
        <text>L-seryl-[protein] + ATP = O-phospho-L-seryl-[protein] + ADP + H(+)</text>
        <dbReference type="Rhea" id="RHEA:17989"/>
        <dbReference type="Rhea" id="RHEA-COMP:9863"/>
        <dbReference type="Rhea" id="RHEA-COMP:11604"/>
        <dbReference type="ChEBI" id="CHEBI:15378"/>
        <dbReference type="ChEBI" id="CHEBI:29999"/>
        <dbReference type="ChEBI" id="CHEBI:30616"/>
        <dbReference type="ChEBI" id="CHEBI:83421"/>
        <dbReference type="ChEBI" id="CHEBI:456216"/>
        <dbReference type="EC" id="2.7.11.1"/>
    </reaction>
</comment>
<dbReference type="GeneID" id="100904403"/>
<gene>
    <name evidence="17" type="primary">LOC100904403</name>
</gene>
<evidence type="ECO:0000256" key="8">
    <source>
        <dbReference type="ARBA" id="ARBA00022777"/>
    </source>
</evidence>
<dbReference type="GO" id="GO:0004674">
    <property type="term" value="F:protein serine/threonine kinase activity"/>
    <property type="evidence" value="ECO:0007669"/>
    <property type="project" value="UniProtKB-KW"/>
</dbReference>
<proteinExistence type="inferred from homology"/>
<keyword evidence="11" id="KW-0524">Neurogenesis</keyword>
<keyword evidence="4" id="KW-0723">Serine/threonine-protein kinase</keyword>
<dbReference type="Proteomes" id="UP000694867">
    <property type="component" value="Unplaced"/>
</dbReference>
<dbReference type="GO" id="GO:0007399">
    <property type="term" value="P:nervous system development"/>
    <property type="evidence" value="ECO:0007669"/>
    <property type="project" value="UniProtKB-KW"/>
</dbReference>
<dbReference type="PANTHER" id="PTHR24346">
    <property type="entry name" value="MAP/MICROTUBULE AFFINITY-REGULATING KINASE"/>
    <property type="match status" value="1"/>
</dbReference>
<reference evidence="17" key="1">
    <citation type="submission" date="2025-08" db="UniProtKB">
        <authorList>
            <consortium name="RefSeq"/>
        </authorList>
    </citation>
    <scope>IDENTIFICATION</scope>
</reference>
<dbReference type="InterPro" id="IPR000719">
    <property type="entry name" value="Prot_kinase_dom"/>
</dbReference>
<dbReference type="AlphaFoldDB" id="A0AAJ7SD92"/>
<protein>
    <recommendedName>
        <fullName evidence="3">non-specific serine/threonine protein kinase</fullName>
        <ecNumber evidence="3">2.7.11.1</ecNumber>
    </recommendedName>
</protein>
<keyword evidence="8 17" id="KW-0418">Kinase</keyword>
<dbReference type="PROSITE" id="PS50011">
    <property type="entry name" value="PROTEIN_KINASE_DOM"/>
    <property type="match status" value="1"/>
</dbReference>
<evidence type="ECO:0000256" key="11">
    <source>
        <dbReference type="ARBA" id="ARBA00022902"/>
    </source>
</evidence>
<evidence type="ECO:0000256" key="5">
    <source>
        <dbReference type="ARBA" id="ARBA00022679"/>
    </source>
</evidence>
<feature type="compositionally biased region" description="Low complexity" evidence="14">
    <location>
        <begin position="610"/>
        <end position="621"/>
    </location>
</feature>
<feature type="region of interest" description="Disordered" evidence="14">
    <location>
        <begin position="426"/>
        <end position="446"/>
    </location>
</feature>
<organism evidence="16 17">
    <name type="scientific">Galendromus occidentalis</name>
    <name type="common">western predatory mite</name>
    <dbReference type="NCBI Taxonomy" id="34638"/>
    <lineage>
        <taxon>Eukaryota</taxon>
        <taxon>Metazoa</taxon>
        <taxon>Ecdysozoa</taxon>
        <taxon>Arthropoda</taxon>
        <taxon>Chelicerata</taxon>
        <taxon>Arachnida</taxon>
        <taxon>Acari</taxon>
        <taxon>Parasitiformes</taxon>
        <taxon>Mesostigmata</taxon>
        <taxon>Gamasina</taxon>
        <taxon>Phytoseioidea</taxon>
        <taxon>Phytoseiidae</taxon>
        <taxon>Typhlodrominae</taxon>
        <taxon>Galendromus</taxon>
    </lineage>
</organism>
<keyword evidence="16" id="KW-1185">Reference proteome</keyword>
<dbReference type="InterPro" id="IPR008271">
    <property type="entry name" value="Ser/Thr_kinase_AS"/>
</dbReference>
<dbReference type="InterPro" id="IPR048622">
    <property type="entry name" value="BRSK1_2-like_UBA"/>
</dbReference>
<accession>A0AAJ7SD92</accession>
<feature type="compositionally biased region" description="Polar residues" evidence="14">
    <location>
        <begin position="350"/>
        <end position="359"/>
    </location>
</feature>
<evidence type="ECO:0000256" key="7">
    <source>
        <dbReference type="ARBA" id="ARBA00022741"/>
    </source>
</evidence>
<comment type="similarity">
    <text evidence="2">Belongs to the protein kinase superfamily. CAMK Ser/Thr protein kinase family. SNF1 subfamily.</text>
</comment>
<dbReference type="GO" id="GO:0035556">
    <property type="term" value="P:intracellular signal transduction"/>
    <property type="evidence" value="ECO:0007669"/>
    <property type="project" value="TreeGrafter"/>
</dbReference>
<comment type="catalytic activity">
    <reaction evidence="12">
        <text>L-threonyl-[protein] + ATP = O-phospho-L-threonyl-[protein] + ADP + H(+)</text>
        <dbReference type="Rhea" id="RHEA:46608"/>
        <dbReference type="Rhea" id="RHEA-COMP:11060"/>
        <dbReference type="Rhea" id="RHEA-COMP:11605"/>
        <dbReference type="ChEBI" id="CHEBI:15378"/>
        <dbReference type="ChEBI" id="CHEBI:30013"/>
        <dbReference type="ChEBI" id="CHEBI:30616"/>
        <dbReference type="ChEBI" id="CHEBI:61977"/>
        <dbReference type="ChEBI" id="CHEBI:456216"/>
        <dbReference type="EC" id="2.7.11.1"/>
    </reaction>
</comment>
<dbReference type="Pfam" id="PF21115">
    <property type="entry name" value="UBA_BRSK"/>
    <property type="match status" value="1"/>
</dbReference>
<dbReference type="KEGG" id="goe:100904403"/>
<dbReference type="PANTHER" id="PTHR24346:SF36">
    <property type="entry name" value="SERINE_THREONINE-PROTEIN KINASE BRSK1 ISOFORM X1-RELATED"/>
    <property type="match status" value="1"/>
</dbReference>
<keyword evidence="7" id="KW-0547">Nucleotide-binding</keyword>
<evidence type="ECO:0000256" key="14">
    <source>
        <dbReference type="SAM" id="MobiDB-lite"/>
    </source>
</evidence>
<feature type="compositionally biased region" description="Low complexity" evidence="14">
    <location>
        <begin position="336"/>
        <end position="349"/>
    </location>
</feature>
<evidence type="ECO:0000256" key="4">
    <source>
        <dbReference type="ARBA" id="ARBA00022527"/>
    </source>
</evidence>
<comment type="cofactor">
    <cofactor evidence="1">
        <name>Mg(2+)</name>
        <dbReference type="ChEBI" id="CHEBI:18420"/>
    </cofactor>
</comment>
<sequence length="691" mass="76781">MKLIEHPHVLGLYDVYENSKYLYLILEHVSGGELFDYLVKKGRLTPKEARRFFRQIISALDFCHSHSICHRDLKPENLLLDEKNNIKIADFGMASLQMDGSMLETSCGSPHYACPEVIRGDKYDGRKADVWSCGVILYALLVGALPFDDDNLRQLLEKVKRGVFHIPHFVSPDCQDLLRSMIHVSPEKRFSLAQIMRHPWVTAGSKVELENELPMKEMVQTHIVPSSEDLDPDVLGCMSSLGCFKDRNKLVNELLSPCHNNEKVIYFLLLDRKNRRPAYEDETEVIIRNRSESADPPRKRVDQAPAYSRINGCYENMLLSEGSPVTGRRYFPAAMGSRRSSTTSLTGMSPQLSPSNRCNSPRILHDQQNNGHAHSPLLGHASLGHPHELNKGATPPGSPGTPYWRNRIHNTIKNSFLMGSPRFHRRSKIAQPPSGGLTPESSPELSKRSWFGGFLTPMTAGSPLMGERKRSATSAEDSRTTIVIQNRQLSSLKADLIHAFLSVSDLSHSVVSPTSFRVEYKRGHSSSRSSPASHFQRNVRFNVDLLPQETESVVGGHSTDVEPTSFVITFTLVSGSVRRFKRITEHIQGLITGGHPVTSGATPIHLNRASNNSSDLSDSSSYTEDIGPPSCDPLGVSVPVESCVSKYTLPVGSPSGASPRHLSRCKSDQEPVVHIPPLNTRRSSYSSRDDV</sequence>
<dbReference type="FunFam" id="1.10.510.10:FF:002499">
    <property type="match status" value="1"/>
</dbReference>
<dbReference type="Pfam" id="PF21122">
    <property type="entry name" value="KA1_BRSK"/>
    <property type="match status" value="1"/>
</dbReference>
<dbReference type="SUPFAM" id="SSF56112">
    <property type="entry name" value="Protein kinase-like (PK-like)"/>
    <property type="match status" value="1"/>
</dbReference>
<feature type="domain" description="Protein kinase" evidence="15">
    <location>
        <begin position="1"/>
        <end position="201"/>
    </location>
</feature>
<feature type="compositionally biased region" description="Polar residues" evidence="14">
    <location>
        <begin position="680"/>
        <end position="691"/>
    </location>
</feature>
<evidence type="ECO:0000313" key="16">
    <source>
        <dbReference type="Proteomes" id="UP000694867"/>
    </source>
</evidence>